<proteinExistence type="predicted"/>
<evidence type="ECO:0000313" key="1">
    <source>
        <dbReference type="EMBL" id="QDQ14296.1"/>
    </source>
</evidence>
<evidence type="ECO:0000313" key="2">
    <source>
        <dbReference type="Proteomes" id="UP000316806"/>
    </source>
</evidence>
<sequence>MAPITYTWWLSLAAGEPEEGHGQAETPEEARTALTRAVEDHLARIPDETERQECRAMVTPELGLWVVSAAARLLAKGTGATYNVPDVALVNMAPPPVQEGLFPDPSIISDALAKRYCLDHQLPVEDGWDGMAALERNGQINAELFQEISAAMEDTWDDELYAQLEALEAYAKHHGQRGPQGNAWHYVQPDYKDA</sequence>
<dbReference type="Proteomes" id="UP000316806">
    <property type="component" value="Chromosome"/>
</dbReference>
<dbReference type="EMBL" id="CP040916">
    <property type="protein sequence ID" value="QDQ14296.1"/>
    <property type="molecule type" value="Genomic_DNA"/>
</dbReference>
<reference evidence="1 2" key="1">
    <citation type="journal article" date="2019" name="J. Ind. Microbiol. Biotechnol.">
        <title>The complete genomic sequence of Streptomyces spectabilis NRRL-2792 and identification of secondary metabolite biosynthetic gene clusters.</title>
        <authorList>
            <person name="Sinha A."/>
            <person name="Phillips-Salemka S."/>
            <person name="Niraula T.A."/>
            <person name="Short K.A."/>
            <person name="Niraula N.P."/>
        </authorList>
    </citation>
    <scope>NUCLEOTIDE SEQUENCE [LARGE SCALE GENOMIC DNA]</scope>
    <source>
        <strain evidence="1 2">NRRL 2792</strain>
    </source>
</reference>
<organism evidence="1 2">
    <name type="scientific">Streptomyces spectabilis</name>
    <dbReference type="NCBI Taxonomy" id="68270"/>
    <lineage>
        <taxon>Bacteria</taxon>
        <taxon>Bacillati</taxon>
        <taxon>Actinomycetota</taxon>
        <taxon>Actinomycetes</taxon>
        <taxon>Kitasatosporales</taxon>
        <taxon>Streptomycetaceae</taxon>
        <taxon>Streptomyces</taxon>
    </lineage>
</organism>
<dbReference type="RefSeq" id="WP_144321508.1">
    <property type="nucleotide sequence ID" value="NZ_CP040916.1"/>
</dbReference>
<name>A0A516RF60_STRST</name>
<protein>
    <submittedName>
        <fullName evidence="1">Uncharacterized protein</fullName>
    </submittedName>
</protein>
<dbReference type="AlphaFoldDB" id="A0A516RF60"/>
<accession>A0A516RF60</accession>
<gene>
    <name evidence="1" type="ORF">FH965_30075</name>
</gene>